<protein>
    <submittedName>
        <fullName evidence="1">Uncharacterized protein</fullName>
    </submittedName>
</protein>
<reference evidence="1 2" key="1">
    <citation type="journal article" date="2015" name="Sci. Rep.">
        <title>Chromosome-level genome map provides insights into diverse defense mechanisms in the medicinal fungus Ganoderma sinense.</title>
        <authorList>
            <person name="Zhu Y."/>
            <person name="Xu J."/>
            <person name="Sun C."/>
            <person name="Zhou S."/>
            <person name="Xu H."/>
            <person name="Nelson D.R."/>
            <person name="Qian J."/>
            <person name="Song J."/>
            <person name="Luo H."/>
            <person name="Xiang L."/>
            <person name="Li Y."/>
            <person name="Xu Z."/>
            <person name="Ji A."/>
            <person name="Wang L."/>
            <person name="Lu S."/>
            <person name="Hayward A."/>
            <person name="Sun W."/>
            <person name="Li X."/>
            <person name="Schwartz D.C."/>
            <person name="Wang Y."/>
            <person name="Chen S."/>
        </authorList>
    </citation>
    <scope>NUCLEOTIDE SEQUENCE [LARGE SCALE GENOMIC DNA]</scope>
    <source>
        <strain evidence="1 2">ZZ0214-1</strain>
    </source>
</reference>
<keyword evidence="2" id="KW-1185">Reference proteome</keyword>
<proteinExistence type="predicted"/>
<dbReference type="EMBL" id="AYKW01000007">
    <property type="protein sequence ID" value="PIL33425.1"/>
    <property type="molecule type" value="Genomic_DNA"/>
</dbReference>
<sequence>MVNALTRKTGLTLGPIIFETLLKHYFDRIAKDHESEESTRLRREELLYDEAFNIAKPGGGHNMRRTAFLDEAKLPRIRRH</sequence>
<gene>
    <name evidence="1" type="ORF">GSI_04047</name>
</gene>
<name>A0A2G8SI28_9APHY</name>
<evidence type="ECO:0000313" key="1">
    <source>
        <dbReference type="EMBL" id="PIL33425.1"/>
    </source>
</evidence>
<accession>A0A2G8SI28</accession>
<evidence type="ECO:0000313" key="2">
    <source>
        <dbReference type="Proteomes" id="UP000230002"/>
    </source>
</evidence>
<dbReference type="STRING" id="1077348.A0A2G8SI28"/>
<dbReference type="Proteomes" id="UP000230002">
    <property type="component" value="Unassembled WGS sequence"/>
</dbReference>
<organism evidence="1 2">
    <name type="scientific">Ganoderma sinense ZZ0214-1</name>
    <dbReference type="NCBI Taxonomy" id="1077348"/>
    <lineage>
        <taxon>Eukaryota</taxon>
        <taxon>Fungi</taxon>
        <taxon>Dikarya</taxon>
        <taxon>Basidiomycota</taxon>
        <taxon>Agaricomycotina</taxon>
        <taxon>Agaricomycetes</taxon>
        <taxon>Polyporales</taxon>
        <taxon>Polyporaceae</taxon>
        <taxon>Ganoderma</taxon>
    </lineage>
</organism>
<dbReference type="AlphaFoldDB" id="A0A2G8SI28"/>
<comment type="caution">
    <text evidence="1">The sequence shown here is derived from an EMBL/GenBank/DDBJ whole genome shotgun (WGS) entry which is preliminary data.</text>
</comment>
<dbReference type="OrthoDB" id="1662883at2759"/>